<dbReference type="GO" id="GO:0003676">
    <property type="term" value="F:nucleic acid binding"/>
    <property type="evidence" value="ECO:0007669"/>
    <property type="project" value="InterPro"/>
</dbReference>
<name>A0A822Z0U9_NELNU</name>
<organism evidence="4 5">
    <name type="scientific">Nelumbo nucifera</name>
    <name type="common">Sacred lotus</name>
    <dbReference type="NCBI Taxonomy" id="4432"/>
    <lineage>
        <taxon>Eukaryota</taxon>
        <taxon>Viridiplantae</taxon>
        <taxon>Streptophyta</taxon>
        <taxon>Embryophyta</taxon>
        <taxon>Tracheophyta</taxon>
        <taxon>Spermatophyta</taxon>
        <taxon>Magnoliopsida</taxon>
        <taxon>Proteales</taxon>
        <taxon>Nelumbonaceae</taxon>
        <taxon>Nelumbo</taxon>
    </lineage>
</organism>
<keyword evidence="5" id="KW-1185">Reference proteome</keyword>
<dbReference type="Pfam" id="PF00098">
    <property type="entry name" value="zf-CCHC"/>
    <property type="match status" value="1"/>
</dbReference>
<dbReference type="GO" id="GO:0008270">
    <property type="term" value="F:zinc ion binding"/>
    <property type="evidence" value="ECO:0007669"/>
    <property type="project" value="UniProtKB-KW"/>
</dbReference>
<feature type="region of interest" description="Disordered" evidence="2">
    <location>
        <begin position="85"/>
        <end position="108"/>
    </location>
</feature>
<protein>
    <recommendedName>
        <fullName evidence="3">CCHC-type domain-containing protein</fullName>
    </recommendedName>
</protein>
<dbReference type="Proteomes" id="UP000607653">
    <property type="component" value="Unassembled WGS sequence"/>
</dbReference>
<dbReference type="AlphaFoldDB" id="A0A822Z0U9"/>
<keyword evidence="1" id="KW-0862">Zinc</keyword>
<gene>
    <name evidence="4" type="ORF">HUJ06_007932</name>
</gene>
<dbReference type="InterPro" id="IPR001878">
    <property type="entry name" value="Znf_CCHC"/>
</dbReference>
<keyword evidence="1" id="KW-0863">Zinc-finger</keyword>
<dbReference type="PANTHER" id="PTHR47481:SF36">
    <property type="entry name" value="CCHC-TYPE DOMAIN-CONTAINING PROTEIN"/>
    <property type="match status" value="1"/>
</dbReference>
<dbReference type="PROSITE" id="PS50158">
    <property type="entry name" value="ZF_CCHC"/>
    <property type="match status" value="1"/>
</dbReference>
<dbReference type="InterPro" id="IPR036875">
    <property type="entry name" value="Znf_CCHC_sf"/>
</dbReference>
<evidence type="ECO:0000259" key="3">
    <source>
        <dbReference type="PROSITE" id="PS50158"/>
    </source>
</evidence>
<proteinExistence type="predicted"/>
<reference evidence="4 5" key="1">
    <citation type="journal article" date="2020" name="Mol. Biol. Evol.">
        <title>Distinct Expression and Methylation Patterns for Genes with Different Fates following a Single Whole-Genome Duplication in Flowering Plants.</title>
        <authorList>
            <person name="Shi T."/>
            <person name="Rahmani R.S."/>
            <person name="Gugger P.F."/>
            <person name="Wang M."/>
            <person name="Li H."/>
            <person name="Zhang Y."/>
            <person name="Li Z."/>
            <person name="Wang Q."/>
            <person name="Van de Peer Y."/>
            <person name="Marchal K."/>
            <person name="Chen J."/>
        </authorList>
    </citation>
    <scope>NUCLEOTIDE SEQUENCE [LARGE SCALE GENOMIC DNA]</scope>
    <source>
        <tissue evidence="4">Leaf</tissue>
    </source>
</reference>
<evidence type="ECO:0000313" key="4">
    <source>
        <dbReference type="EMBL" id="DAD37291.1"/>
    </source>
</evidence>
<evidence type="ECO:0000313" key="5">
    <source>
        <dbReference type="Proteomes" id="UP000607653"/>
    </source>
</evidence>
<keyword evidence="1" id="KW-0479">Metal-binding</keyword>
<accession>A0A822Z0U9</accession>
<dbReference type="EMBL" id="DUZY01000004">
    <property type="protein sequence ID" value="DAD37291.1"/>
    <property type="molecule type" value="Genomic_DNA"/>
</dbReference>
<evidence type="ECO:0000256" key="1">
    <source>
        <dbReference type="PROSITE-ProRule" id="PRU00047"/>
    </source>
</evidence>
<evidence type="ECO:0000256" key="2">
    <source>
        <dbReference type="SAM" id="MobiDB-lite"/>
    </source>
</evidence>
<dbReference type="Gene3D" id="4.10.60.10">
    <property type="entry name" value="Zinc finger, CCHC-type"/>
    <property type="match status" value="1"/>
</dbReference>
<dbReference type="SUPFAM" id="SSF57756">
    <property type="entry name" value="Retrovirus zinc finger-like domains"/>
    <property type="match status" value="1"/>
</dbReference>
<comment type="caution">
    <text evidence="4">The sequence shown here is derived from an EMBL/GenBank/DDBJ whole genome shotgun (WGS) entry which is preliminary data.</text>
</comment>
<sequence>MSIFGYFLKVKNVCAEISEFDREEPISDARLRHYLIRGLRKEFMPFISSIQRWTNQPSIVELKNLLSKQMSGKFPNVEDALFVKDKSKTRNAHKHSSSGSKQQKAEGEQSSTSKLTCYQCGKMGHIKENCRVKIVCKKCGKPSHIKPNCRVKLAESDANIAHEAKEEDEPI</sequence>
<dbReference type="PANTHER" id="PTHR47481">
    <property type="match status" value="1"/>
</dbReference>
<dbReference type="SMART" id="SM00343">
    <property type="entry name" value="ZnF_C2HC"/>
    <property type="match status" value="2"/>
</dbReference>
<feature type="domain" description="CCHC-type" evidence="3">
    <location>
        <begin position="117"/>
        <end position="131"/>
    </location>
</feature>